<feature type="non-terminal residue" evidence="1">
    <location>
        <position position="1"/>
    </location>
</feature>
<gene>
    <name evidence="1" type="ORF">PPOP_3876</name>
</gene>
<dbReference type="AlphaFoldDB" id="M9LM83"/>
<dbReference type="EMBL" id="BALG01000511">
    <property type="protein sequence ID" value="GAC44470.1"/>
    <property type="molecule type" value="Genomic_DNA"/>
</dbReference>
<organism evidence="1 2">
    <name type="scientific">Paenibacillus popilliae ATCC 14706</name>
    <dbReference type="NCBI Taxonomy" id="1212764"/>
    <lineage>
        <taxon>Bacteria</taxon>
        <taxon>Bacillati</taxon>
        <taxon>Bacillota</taxon>
        <taxon>Bacilli</taxon>
        <taxon>Bacillales</taxon>
        <taxon>Paenibacillaceae</taxon>
        <taxon>Paenibacillus</taxon>
    </lineage>
</organism>
<evidence type="ECO:0000313" key="2">
    <source>
        <dbReference type="Proteomes" id="UP000029453"/>
    </source>
</evidence>
<protein>
    <submittedName>
        <fullName evidence="1">Uncharacterized conserved protein</fullName>
    </submittedName>
</protein>
<sequence length="76" mass="8097">LQSTTAVEKVIGFCPPCGRAIVFGQEAWEVGSALVCSRVSCILKQIKAEKRRAGAVSHMDRLKNAGEHSIAASQSI</sequence>
<dbReference type="Proteomes" id="UP000029453">
    <property type="component" value="Unassembled WGS sequence"/>
</dbReference>
<proteinExistence type="predicted"/>
<comment type="caution">
    <text evidence="1">The sequence shown here is derived from an EMBL/GenBank/DDBJ whole genome shotgun (WGS) entry which is preliminary data.</text>
</comment>
<name>M9LM83_PAEPP</name>
<reference evidence="1 2" key="1">
    <citation type="submission" date="2012-10" db="EMBL/GenBank/DDBJ databases">
        <title>Draft Genome Sequence of Paenibacillus popilliae ATCC 14706T.</title>
        <authorList>
            <person name="Iiyama K."/>
            <person name="Mori K."/>
            <person name="Mon H."/>
            <person name="Chieda Y."/>
            <person name="Lee J.M."/>
            <person name="Kusakabe T."/>
            <person name="Tashiro K."/>
            <person name="Asano S."/>
            <person name="Yasunaga-Aoki C."/>
            <person name="Shimizu S."/>
        </authorList>
    </citation>
    <scope>NUCLEOTIDE SEQUENCE [LARGE SCALE GENOMIC DNA]</scope>
    <source>
        <strain evidence="1 2">ATCC 14706</strain>
    </source>
</reference>
<keyword evidence="2" id="KW-1185">Reference proteome</keyword>
<accession>M9LM83</accession>
<dbReference type="RefSeq" id="WP_006288313.1">
    <property type="nucleotide sequence ID" value="NZ_BALG01000511.1"/>
</dbReference>
<evidence type="ECO:0000313" key="1">
    <source>
        <dbReference type="EMBL" id="GAC44470.1"/>
    </source>
</evidence>